<protein>
    <submittedName>
        <fullName evidence="2">Carotenoid 1,2-hydratase</fullName>
    </submittedName>
</protein>
<keyword evidence="3" id="KW-1185">Reference proteome</keyword>
<evidence type="ECO:0000313" key="3">
    <source>
        <dbReference type="Proteomes" id="UP000740754"/>
    </source>
</evidence>
<organism evidence="2 3">
    <name type="scientific">Marichromatium bheemlicum</name>
    <dbReference type="NCBI Taxonomy" id="365339"/>
    <lineage>
        <taxon>Bacteria</taxon>
        <taxon>Pseudomonadati</taxon>
        <taxon>Pseudomonadota</taxon>
        <taxon>Gammaproteobacteria</taxon>
        <taxon>Chromatiales</taxon>
        <taxon>Chromatiaceae</taxon>
        <taxon>Marichromatium</taxon>
    </lineage>
</organism>
<dbReference type="Gene3D" id="2.40.370.10">
    <property type="entry name" value="AttH-like domain"/>
    <property type="match status" value="1"/>
</dbReference>
<evidence type="ECO:0000313" key="2">
    <source>
        <dbReference type="EMBL" id="NKN33557.1"/>
    </source>
</evidence>
<dbReference type="PANTHER" id="PTHR38591">
    <property type="entry name" value="HYDROLASE"/>
    <property type="match status" value="1"/>
</dbReference>
<feature type="domain" description="AttH" evidence="1">
    <location>
        <begin position="66"/>
        <end position="234"/>
    </location>
</feature>
<dbReference type="SUPFAM" id="SSF159245">
    <property type="entry name" value="AttH-like"/>
    <property type="match status" value="1"/>
</dbReference>
<name>A0ABX1I7R9_9GAMM</name>
<reference evidence="2 3" key="1">
    <citation type="submission" date="2020-04" db="EMBL/GenBank/DDBJ databases">
        <title>Draft Whole-Genome sequence of Marichromatium bheemlicum DSM 18632, type strain.</title>
        <authorList>
            <person name="Kyndt J.A."/>
            <person name="Meyer T.E."/>
        </authorList>
    </citation>
    <scope>NUCLEOTIDE SEQUENCE [LARGE SCALE GENOMIC DNA]</scope>
    <source>
        <strain evidence="2 3">DSM 18632</strain>
    </source>
</reference>
<dbReference type="Pfam" id="PF07143">
    <property type="entry name" value="CrtC"/>
    <property type="match status" value="1"/>
</dbReference>
<comment type="caution">
    <text evidence="2">The sequence shown here is derived from an EMBL/GenBank/DDBJ whole genome shotgun (WGS) entry which is preliminary data.</text>
</comment>
<proteinExistence type="predicted"/>
<dbReference type="PROSITE" id="PS51257">
    <property type="entry name" value="PROKAR_LIPOPROTEIN"/>
    <property type="match status" value="1"/>
</dbReference>
<dbReference type="InterPro" id="IPR010791">
    <property type="entry name" value="AttH_dom"/>
</dbReference>
<sequence>MGGRGRHRLMALAAAWLLGGCEAPSAPPAPTADALVEGVALVATGVAPGALRLPDDHAAHPRQGGELWRLQAKLEVAGDRPQLFTLGIVRLNLGRPSRPQSSAWSSDALLWGWSARLGPDGPGLAQRRARATLGLAGAALSPARVWVRDWGLALGPGRPPWRLVFEDAEGTRLVLGGSRPALGLARLGETLGVEATTAGLQGYLLSGLTVAGRLVVAGRARPVTGQAWFEHLWGGGEGGTGAGAGLRLTRLTLQLDDARTLACVELRRAEAGGRPIPGCVLVDAAAQVHRFRRRELRLEPLEGGARPARWRLEIPAVALAVELTPWDDALETIAPGVAVRVAGRAEGRVIEGWGWVESIGPGQRRRGEGE</sequence>
<dbReference type="PANTHER" id="PTHR38591:SF1">
    <property type="entry name" value="BLL1000 PROTEIN"/>
    <property type="match status" value="1"/>
</dbReference>
<evidence type="ECO:0000259" key="1">
    <source>
        <dbReference type="Pfam" id="PF07143"/>
    </source>
</evidence>
<dbReference type="RefSeq" id="WP_168669233.1">
    <property type="nucleotide sequence ID" value="NZ_JAAXKX010000013.1"/>
</dbReference>
<gene>
    <name evidence="2" type="ORF">HF203_09995</name>
</gene>
<dbReference type="Proteomes" id="UP000740754">
    <property type="component" value="Unassembled WGS sequence"/>
</dbReference>
<accession>A0ABX1I7R9</accession>
<dbReference type="EMBL" id="JAAXKX010000013">
    <property type="protein sequence ID" value="NKN33557.1"/>
    <property type="molecule type" value="Genomic_DNA"/>
</dbReference>
<dbReference type="InterPro" id="IPR023374">
    <property type="entry name" value="AttH-like_dom_sf"/>
</dbReference>